<name>A0A9W9LAT4_9EURO</name>
<evidence type="ECO:0000313" key="3">
    <source>
        <dbReference type="EMBL" id="KAJ5145542.1"/>
    </source>
</evidence>
<dbReference type="Proteomes" id="UP001149079">
    <property type="component" value="Unassembled WGS sequence"/>
</dbReference>
<keyword evidence="2" id="KW-0812">Transmembrane</keyword>
<reference evidence="3" key="2">
    <citation type="journal article" date="2023" name="IMA Fungus">
        <title>Comparative genomic study of the Penicillium genus elucidates a diverse pangenome and 15 lateral gene transfer events.</title>
        <authorList>
            <person name="Petersen C."/>
            <person name="Sorensen T."/>
            <person name="Nielsen M.R."/>
            <person name="Sondergaard T.E."/>
            <person name="Sorensen J.L."/>
            <person name="Fitzpatrick D.A."/>
            <person name="Frisvad J.C."/>
            <person name="Nielsen K.L."/>
        </authorList>
    </citation>
    <scope>NUCLEOTIDE SEQUENCE</scope>
    <source>
        <strain evidence="3">IBT 22155</strain>
    </source>
</reference>
<keyword evidence="2" id="KW-0472">Membrane</keyword>
<dbReference type="RefSeq" id="XP_056526016.1">
    <property type="nucleotide sequence ID" value="XM_056660850.1"/>
</dbReference>
<organism evidence="3 4">
    <name type="scientific">Penicillium bovifimosum</name>
    <dbReference type="NCBI Taxonomy" id="126998"/>
    <lineage>
        <taxon>Eukaryota</taxon>
        <taxon>Fungi</taxon>
        <taxon>Dikarya</taxon>
        <taxon>Ascomycota</taxon>
        <taxon>Pezizomycotina</taxon>
        <taxon>Eurotiomycetes</taxon>
        <taxon>Eurotiomycetidae</taxon>
        <taxon>Eurotiales</taxon>
        <taxon>Aspergillaceae</taxon>
        <taxon>Penicillium</taxon>
    </lineage>
</organism>
<reference evidence="3" key="1">
    <citation type="submission" date="2022-11" db="EMBL/GenBank/DDBJ databases">
        <authorList>
            <person name="Petersen C."/>
        </authorList>
    </citation>
    <scope>NUCLEOTIDE SEQUENCE</scope>
    <source>
        <strain evidence="3">IBT 22155</strain>
    </source>
</reference>
<keyword evidence="4" id="KW-1185">Reference proteome</keyword>
<dbReference type="AlphaFoldDB" id="A0A9W9LAT4"/>
<dbReference type="OrthoDB" id="4361335at2759"/>
<accession>A0A9W9LAT4</accession>
<feature type="region of interest" description="Disordered" evidence="1">
    <location>
        <begin position="1"/>
        <end position="31"/>
    </location>
</feature>
<feature type="transmembrane region" description="Helical" evidence="2">
    <location>
        <begin position="121"/>
        <end position="144"/>
    </location>
</feature>
<comment type="caution">
    <text evidence="3">The sequence shown here is derived from an EMBL/GenBank/DDBJ whole genome shotgun (WGS) entry which is preliminary data.</text>
</comment>
<dbReference type="EMBL" id="JAPQKL010000001">
    <property type="protein sequence ID" value="KAJ5145542.1"/>
    <property type="molecule type" value="Genomic_DNA"/>
</dbReference>
<protein>
    <submittedName>
        <fullName evidence="3">Uncharacterized protein</fullName>
    </submittedName>
</protein>
<evidence type="ECO:0000313" key="4">
    <source>
        <dbReference type="Proteomes" id="UP001149079"/>
    </source>
</evidence>
<keyword evidence="2" id="KW-1133">Transmembrane helix</keyword>
<sequence>MSLEHNPQNAPPIPDADTYKEVAAPYPPRPTIEHSLNDDCTLQVNDQDCTLEFSDRDCNLALSQYPDDKRAESGIAAVAAAGNGGQADGRLSAIEAKHEQDPEIESMTGTVKRHRSHRREWIIFGSVLGTIVVLVVVIVPSAIFGTRQSRPQYRPPRNPYIS</sequence>
<gene>
    <name evidence="3" type="ORF">N7515_000106</name>
</gene>
<proteinExistence type="predicted"/>
<evidence type="ECO:0000256" key="1">
    <source>
        <dbReference type="SAM" id="MobiDB-lite"/>
    </source>
</evidence>
<evidence type="ECO:0000256" key="2">
    <source>
        <dbReference type="SAM" id="Phobius"/>
    </source>
</evidence>
<dbReference type="GeneID" id="81400020"/>